<dbReference type="RefSeq" id="WP_328366602.1">
    <property type="nucleotide sequence ID" value="NZ_CP107941.1"/>
</dbReference>
<dbReference type="Gene3D" id="3.30.420.10">
    <property type="entry name" value="Ribonuclease H-like superfamily/Ribonuclease H"/>
    <property type="match status" value="1"/>
</dbReference>
<accession>A0ABZ1PHX0</accession>
<evidence type="ECO:0000313" key="3">
    <source>
        <dbReference type="EMBL" id="WUI80514.1"/>
    </source>
</evidence>
<dbReference type="PROSITE" id="PS50994">
    <property type="entry name" value="INTEGRASE"/>
    <property type="match status" value="1"/>
</dbReference>
<organism evidence="4 5">
    <name type="scientific">Micromonospora zamorensis</name>
    <dbReference type="NCBI Taxonomy" id="709883"/>
    <lineage>
        <taxon>Bacteria</taxon>
        <taxon>Bacillati</taxon>
        <taxon>Actinomycetota</taxon>
        <taxon>Actinomycetes</taxon>
        <taxon>Micromonosporales</taxon>
        <taxon>Micromonosporaceae</taxon>
        <taxon>Micromonospora</taxon>
    </lineage>
</organism>
<name>A0ABZ1PHX0_9ACTN</name>
<dbReference type="InterPro" id="IPR036397">
    <property type="entry name" value="RNaseH_sf"/>
</dbReference>
<feature type="region of interest" description="Disordered" evidence="1">
    <location>
        <begin position="206"/>
        <end position="225"/>
    </location>
</feature>
<dbReference type="InterPro" id="IPR001584">
    <property type="entry name" value="Integrase_cat-core"/>
</dbReference>
<feature type="compositionally biased region" description="Polar residues" evidence="1">
    <location>
        <begin position="207"/>
        <end position="219"/>
    </location>
</feature>
<feature type="region of interest" description="Disordered" evidence="1">
    <location>
        <begin position="588"/>
        <end position="647"/>
    </location>
</feature>
<evidence type="ECO:0000313" key="5">
    <source>
        <dbReference type="Proteomes" id="UP001346877"/>
    </source>
</evidence>
<reference evidence="4 5" key="1">
    <citation type="submission" date="2022-10" db="EMBL/GenBank/DDBJ databases">
        <title>The complete genomes of actinobacterial strains from the NBC collection.</title>
        <authorList>
            <person name="Joergensen T.S."/>
            <person name="Alvarez Arevalo M."/>
            <person name="Sterndorff E.B."/>
            <person name="Faurdal D."/>
            <person name="Vuksanovic O."/>
            <person name="Mourched A.-S."/>
            <person name="Charusanti P."/>
            <person name="Shaw S."/>
            <person name="Blin K."/>
            <person name="Weber T."/>
        </authorList>
    </citation>
    <scope>NUCLEOTIDE SEQUENCE [LARGE SCALE GENOMIC DNA]</scope>
    <source>
        <strain evidence="4 5">NBC_00396</strain>
    </source>
</reference>
<dbReference type="InterPro" id="IPR009057">
    <property type="entry name" value="Homeodomain-like_sf"/>
</dbReference>
<gene>
    <name evidence="4" type="ORF">OG375_04220</name>
    <name evidence="3" type="ORF">OG375_21510</name>
</gene>
<evidence type="ECO:0000313" key="4">
    <source>
        <dbReference type="EMBL" id="WUI83582.1"/>
    </source>
</evidence>
<dbReference type="Proteomes" id="UP001346877">
    <property type="component" value="Chromosome"/>
</dbReference>
<dbReference type="InterPro" id="IPR015378">
    <property type="entry name" value="Transposase-like_Mu_C"/>
</dbReference>
<dbReference type="Pfam" id="PF09299">
    <property type="entry name" value="Mu-transpos_C"/>
    <property type="match status" value="1"/>
</dbReference>
<dbReference type="SUPFAM" id="SSF53098">
    <property type="entry name" value="Ribonuclease H-like"/>
    <property type="match status" value="1"/>
</dbReference>
<dbReference type="EMBL" id="CP107941">
    <property type="protein sequence ID" value="WUI80514.1"/>
    <property type="molecule type" value="Genomic_DNA"/>
</dbReference>
<proteinExistence type="predicted"/>
<evidence type="ECO:0000256" key="1">
    <source>
        <dbReference type="SAM" id="MobiDB-lite"/>
    </source>
</evidence>
<evidence type="ECO:0000259" key="2">
    <source>
        <dbReference type="PROSITE" id="PS50994"/>
    </source>
</evidence>
<feature type="compositionally biased region" description="Acidic residues" evidence="1">
    <location>
        <begin position="627"/>
        <end position="638"/>
    </location>
</feature>
<sequence length="659" mass="72417">MSGTAVLLADANGVVDTVRMAVLQSARDFKVIGRATNTPVPAVGSLEGLPAPAVEQARWWEKHVLEVLRGLRPDAPVGSRPRPEYDPAVVSLSGREQAKTAELQAEGFSVSVRTVRRHRRRYEAEGLVGLIDRRVDRRTPVSGRAETAVVEAMRAAIAEATDASSRTASFVLWRTEQLLAAGGHEVRLPSRRTLYRLFGKLAAGKHTTGSASTRRSLSNRPEGPFGQVTVSAPGEVMQVDSTPLDVLVVLDDGVVGRVELTGMIDVATRTVTAAVLRPTTKSVDASVLLARTVTPEPMRPAWVEALHMSRSVLPHQRLLSIDERLEHAAARPVIVPTTIVCDHGKVFISQNFRASCRFLGINFQPAHKGTPTDKPHIERMLESVATGFAQFAAGYTGANTERRGRKIEDGPLWSMLALQELLDEWIIASWQNRPHDGLRDPASPGRAFSPNEKYAMLIEAAGYVPVALSGQDYIELLPARWQAINAYGIRINHRTYDGRALNPWRGQPSGVQARKNRWEIHYDPYDVSRVWVRDHRGDQGWLCATWTHLHRAPAPFGELAWDHIRKGLPQATEAEIADAVNALLQRAHRGPPESSAAAALTRRDRRVAARTRAGTPAISPPLPQVDPDQDEADGEDTDPIAPVIPLGIFDAHEEAKKRW</sequence>
<feature type="domain" description="Integrase catalytic" evidence="2">
    <location>
        <begin position="229"/>
        <end position="452"/>
    </location>
</feature>
<dbReference type="EMBL" id="CP107941">
    <property type="protein sequence ID" value="WUI83582.1"/>
    <property type="molecule type" value="Genomic_DNA"/>
</dbReference>
<keyword evidence="5" id="KW-1185">Reference proteome</keyword>
<dbReference type="InterPro" id="IPR012337">
    <property type="entry name" value="RNaseH-like_sf"/>
</dbReference>
<dbReference type="SUPFAM" id="SSF46689">
    <property type="entry name" value="Homeodomain-like"/>
    <property type="match status" value="1"/>
</dbReference>
<protein>
    <submittedName>
        <fullName evidence="4">Mu transposase C-terminal domain-containing protein</fullName>
    </submittedName>
</protein>